<dbReference type="RefSeq" id="WP_034876906.1">
    <property type="nucleotide sequence ID" value="NZ_JOKG01000003.1"/>
</dbReference>
<dbReference type="Proteomes" id="UP000028006">
    <property type="component" value="Unassembled WGS sequence"/>
</dbReference>
<dbReference type="SUPFAM" id="SSF74731">
    <property type="entry name" value="Ribosomal protein L20"/>
    <property type="match status" value="1"/>
</dbReference>
<dbReference type="Gene3D" id="1.10.1900.20">
    <property type="entry name" value="Ribosomal protein L20"/>
    <property type="match status" value="1"/>
</dbReference>
<dbReference type="EMBL" id="JOKG01000003">
    <property type="protein sequence ID" value="KEQ13756.1"/>
    <property type="molecule type" value="Genomic_DNA"/>
</dbReference>
<dbReference type="GO" id="GO:0000027">
    <property type="term" value="P:ribosomal large subunit assembly"/>
    <property type="evidence" value="ECO:0007669"/>
    <property type="project" value="UniProtKB-UniRule"/>
</dbReference>
<evidence type="ECO:0000256" key="6">
    <source>
        <dbReference type="ARBA" id="ARBA00035172"/>
    </source>
</evidence>
<dbReference type="GO" id="GO:0006412">
    <property type="term" value="P:translation"/>
    <property type="evidence" value="ECO:0007669"/>
    <property type="project" value="InterPro"/>
</dbReference>
<dbReference type="GO" id="GO:0003735">
    <property type="term" value="F:structural constituent of ribosome"/>
    <property type="evidence" value="ECO:0007669"/>
    <property type="project" value="InterPro"/>
</dbReference>
<accession>A0A081N5N3</accession>
<dbReference type="NCBIfam" id="TIGR01032">
    <property type="entry name" value="rplT_bact"/>
    <property type="match status" value="1"/>
</dbReference>
<sequence length="118" mass="13455">MARVKRGVVARRRHKKVLKQAKGYYGARSRIFRVAKQAVTKAGQYAYRDRRQRKRQFRALWIARINAGARMNGLSYSRFIAGLKKAAIEIDRKVLADIAVHDKTVFGQLVEKAKAALA</sequence>
<dbReference type="HAMAP" id="MF_00382">
    <property type="entry name" value="Ribosomal_bL20"/>
    <property type="match status" value="1"/>
</dbReference>
<evidence type="ECO:0000256" key="4">
    <source>
        <dbReference type="ARBA" id="ARBA00022980"/>
    </source>
</evidence>
<comment type="caution">
    <text evidence="9">The sequence shown here is derived from an EMBL/GenBank/DDBJ whole genome shotgun (WGS) entry which is preliminary data.</text>
</comment>
<reference evidence="9 10" key="1">
    <citation type="submission" date="2014-06" db="EMBL/GenBank/DDBJ databases">
        <title>Whole Genome Sequences of Three Symbiotic Endozoicomonas Bacteria.</title>
        <authorList>
            <person name="Neave M.J."/>
            <person name="Apprill A."/>
            <person name="Voolstra C.R."/>
        </authorList>
    </citation>
    <scope>NUCLEOTIDE SEQUENCE [LARGE SCALE GENOMIC DNA]</scope>
    <source>
        <strain evidence="9 10">LMG 24815</strain>
    </source>
</reference>
<dbReference type="PROSITE" id="PS00937">
    <property type="entry name" value="RIBOSOMAL_L20"/>
    <property type="match status" value="1"/>
</dbReference>
<dbReference type="Pfam" id="PF00453">
    <property type="entry name" value="Ribosomal_L20"/>
    <property type="match status" value="1"/>
</dbReference>
<keyword evidence="2 7" id="KW-0699">rRNA-binding</keyword>
<gene>
    <name evidence="7 9" type="primary">rplT</name>
    <name evidence="9" type="ORF">GZ77_15825</name>
</gene>
<dbReference type="PANTHER" id="PTHR10986">
    <property type="entry name" value="39S RIBOSOMAL PROTEIN L20"/>
    <property type="match status" value="1"/>
</dbReference>
<dbReference type="GO" id="GO:0005840">
    <property type="term" value="C:ribosome"/>
    <property type="evidence" value="ECO:0007669"/>
    <property type="project" value="UniProtKB-KW"/>
</dbReference>
<keyword evidence="3 7" id="KW-0694">RNA-binding</keyword>
<evidence type="ECO:0000256" key="7">
    <source>
        <dbReference type="HAMAP-Rule" id="MF_00382"/>
    </source>
</evidence>
<dbReference type="PRINTS" id="PR00062">
    <property type="entry name" value="RIBOSOMALL20"/>
</dbReference>
<evidence type="ECO:0000256" key="8">
    <source>
        <dbReference type="RuleBase" id="RU000560"/>
    </source>
</evidence>
<dbReference type="GO" id="GO:0019843">
    <property type="term" value="F:rRNA binding"/>
    <property type="evidence" value="ECO:0007669"/>
    <property type="project" value="UniProtKB-UniRule"/>
</dbReference>
<dbReference type="FunFam" id="1.10.1900.20:FF:000001">
    <property type="entry name" value="50S ribosomal protein L20"/>
    <property type="match status" value="1"/>
</dbReference>
<dbReference type="InterPro" id="IPR049946">
    <property type="entry name" value="RIBOSOMAL_L20_CS"/>
</dbReference>
<organism evidence="9 10">
    <name type="scientific">Endozoicomonas montiporae</name>
    <dbReference type="NCBI Taxonomy" id="1027273"/>
    <lineage>
        <taxon>Bacteria</taxon>
        <taxon>Pseudomonadati</taxon>
        <taxon>Pseudomonadota</taxon>
        <taxon>Gammaproteobacteria</taxon>
        <taxon>Oceanospirillales</taxon>
        <taxon>Endozoicomonadaceae</taxon>
        <taxon>Endozoicomonas</taxon>
    </lineage>
</organism>
<evidence type="ECO:0000313" key="9">
    <source>
        <dbReference type="EMBL" id="KEQ13756.1"/>
    </source>
</evidence>
<evidence type="ECO:0000256" key="5">
    <source>
        <dbReference type="ARBA" id="ARBA00023274"/>
    </source>
</evidence>
<dbReference type="InterPro" id="IPR035566">
    <property type="entry name" value="Ribosomal_protein_bL20_C"/>
</dbReference>
<dbReference type="CDD" id="cd07026">
    <property type="entry name" value="Ribosomal_L20"/>
    <property type="match status" value="1"/>
</dbReference>
<name>A0A081N5N3_9GAMM</name>
<evidence type="ECO:0000256" key="3">
    <source>
        <dbReference type="ARBA" id="ARBA00022884"/>
    </source>
</evidence>
<keyword evidence="5 7" id="KW-0687">Ribonucleoprotein</keyword>
<keyword evidence="4 7" id="KW-0689">Ribosomal protein</keyword>
<keyword evidence="10" id="KW-1185">Reference proteome</keyword>
<dbReference type="AlphaFoldDB" id="A0A081N5N3"/>
<comment type="function">
    <text evidence="7 8">Binds directly to 23S ribosomal RNA and is necessary for the in vitro assembly process of the 50S ribosomal subunit. It is not involved in the protein synthesizing functions of that subunit.</text>
</comment>
<protein>
    <recommendedName>
        <fullName evidence="6 7">Large ribosomal subunit protein bL20</fullName>
    </recommendedName>
</protein>
<evidence type="ECO:0000256" key="1">
    <source>
        <dbReference type="ARBA" id="ARBA00007698"/>
    </source>
</evidence>
<dbReference type="Gene3D" id="6.10.160.10">
    <property type="match status" value="1"/>
</dbReference>
<dbReference type="InterPro" id="IPR005813">
    <property type="entry name" value="Ribosomal_bL20"/>
</dbReference>
<evidence type="ECO:0000256" key="2">
    <source>
        <dbReference type="ARBA" id="ARBA00022730"/>
    </source>
</evidence>
<comment type="similarity">
    <text evidence="1 7 8">Belongs to the bacterial ribosomal protein bL20 family.</text>
</comment>
<evidence type="ECO:0000313" key="10">
    <source>
        <dbReference type="Proteomes" id="UP000028006"/>
    </source>
</evidence>
<dbReference type="eggNOG" id="COG0292">
    <property type="taxonomic scope" value="Bacteria"/>
</dbReference>
<dbReference type="GO" id="GO:1990904">
    <property type="term" value="C:ribonucleoprotein complex"/>
    <property type="evidence" value="ECO:0007669"/>
    <property type="project" value="UniProtKB-KW"/>
</dbReference>
<proteinExistence type="inferred from homology"/>